<comment type="catalytic activity">
    <reaction evidence="2">
        <text>a ribonucleoside 5'-diphosphate + ATP = a ribonucleoside 5'-triphosphate + ADP</text>
        <dbReference type="Rhea" id="RHEA:18113"/>
        <dbReference type="ChEBI" id="CHEBI:30616"/>
        <dbReference type="ChEBI" id="CHEBI:57930"/>
        <dbReference type="ChEBI" id="CHEBI:61557"/>
        <dbReference type="ChEBI" id="CHEBI:456216"/>
        <dbReference type="EC" id="2.7.4.6"/>
    </reaction>
</comment>
<keyword evidence="5 14" id="KW-0808">Transferase</keyword>
<protein>
    <recommendedName>
        <fullName evidence="14">Nucleoside diphosphate kinase</fullName>
        <ecNumber evidence="14">2.7.4.6</ecNumber>
    </recommendedName>
</protein>
<evidence type="ECO:0000256" key="3">
    <source>
        <dbReference type="ARBA" id="ARBA00008142"/>
    </source>
</evidence>
<feature type="active site" description="Pros-phosphohistidine intermediate" evidence="12">
    <location>
        <position position="142"/>
    </location>
</feature>
<comment type="catalytic activity">
    <reaction evidence="1 14">
        <text>a 2'-deoxyribonucleoside 5'-diphosphate + ATP = a 2'-deoxyribonucleoside 5'-triphosphate + ADP</text>
        <dbReference type="Rhea" id="RHEA:44640"/>
        <dbReference type="ChEBI" id="CHEBI:30616"/>
        <dbReference type="ChEBI" id="CHEBI:61560"/>
        <dbReference type="ChEBI" id="CHEBI:73316"/>
        <dbReference type="ChEBI" id="CHEBI:456216"/>
        <dbReference type="EC" id="2.7.4.6"/>
    </reaction>
</comment>
<evidence type="ECO:0000256" key="12">
    <source>
        <dbReference type="PROSITE-ProRule" id="PRU00706"/>
    </source>
</evidence>
<evidence type="ECO:0000256" key="5">
    <source>
        <dbReference type="ARBA" id="ARBA00022679"/>
    </source>
</evidence>
<dbReference type="GO" id="GO:0046872">
    <property type="term" value="F:metal ion binding"/>
    <property type="evidence" value="ECO:0007669"/>
    <property type="project" value="UniProtKB-KW"/>
</dbReference>
<dbReference type="Pfam" id="PF00334">
    <property type="entry name" value="NDK"/>
    <property type="match status" value="1"/>
</dbReference>
<dbReference type="Gene3D" id="3.30.70.141">
    <property type="entry name" value="Nucleoside diphosphate kinase-like domain"/>
    <property type="match status" value="1"/>
</dbReference>
<dbReference type="PANTHER" id="PTHR46161:SF3">
    <property type="entry name" value="NUCLEOSIDE DIPHOSPHATE KINASE DDB_G0292928-RELATED"/>
    <property type="match status" value="1"/>
</dbReference>
<evidence type="ECO:0000256" key="10">
    <source>
        <dbReference type="ARBA" id="ARBA00022842"/>
    </source>
</evidence>
<feature type="chain" id="PRO_5035585276" description="Nucleoside diphosphate kinase" evidence="16">
    <location>
        <begin position="20"/>
        <end position="264"/>
    </location>
</feature>
<feature type="binding site" evidence="12">
    <location>
        <position position="129"/>
    </location>
    <ligand>
        <name>ATP</name>
        <dbReference type="ChEBI" id="CHEBI:30616"/>
    </ligand>
</feature>
<dbReference type="PROSITE" id="PS51374">
    <property type="entry name" value="NDPK_LIKE"/>
    <property type="match status" value="1"/>
</dbReference>
<dbReference type="InterPro" id="IPR036850">
    <property type="entry name" value="NDK-like_dom_sf"/>
</dbReference>
<keyword evidence="16" id="KW-0732">Signal</keyword>
<dbReference type="EC" id="2.7.4.6" evidence="14"/>
<evidence type="ECO:0000256" key="15">
    <source>
        <dbReference type="SAM" id="MobiDB-lite"/>
    </source>
</evidence>
<dbReference type="InterPro" id="IPR023005">
    <property type="entry name" value="Nucleoside_diP_kinase_AS"/>
</dbReference>
<accession>A0A6U1L4G9</accession>
<evidence type="ECO:0000256" key="14">
    <source>
        <dbReference type="RuleBase" id="RU004013"/>
    </source>
</evidence>
<keyword evidence="7 14" id="KW-0547">Nucleotide-binding</keyword>
<name>A0A6U1L4G9_9CHLO</name>
<feature type="binding site" evidence="12">
    <location>
        <position position="81"/>
    </location>
    <ligand>
        <name>ATP</name>
        <dbReference type="ChEBI" id="CHEBI:30616"/>
    </ligand>
</feature>
<evidence type="ECO:0000256" key="6">
    <source>
        <dbReference type="ARBA" id="ARBA00022723"/>
    </source>
</evidence>
<dbReference type="AlphaFoldDB" id="A0A6U1L4G9"/>
<feature type="binding site" evidence="12">
    <location>
        <position position="139"/>
    </location>
    <ligand>
        <name>ATP</name>
        <dbReference type="ChEBI" id="CHEBI:30616"/>
    </ligand>
</feature>
<dbReference type="EMBL" id="HBGG01042180">
    <property type="protein sequence ID" value="CAD9227382.1"/>
    <property type="molecule type" value="Transcribed_RNA"/>
</dbReference>
<dbReference type="PANTHER" id="PTHR46161">
    <property type="entry name" value="NUCLEOSIDE DIPHOSPHATE KINASE"/>
    <property type="match status" value="1"/>
</dbReference>
<feature type="binding site" evidence="12">
    <location>
        <position position="115"/>
    </location>
    <ligand>
        <name>ATP</name>
        <dbReference type="ChEBI" id="CHEBI:30616"/>
    </ligand>
</feature>
<evidence type="ECO:0000256" key="8">
    <source>
        <dbReference type="ARBA" id="ARBA00022777"/>
    </source>
</evidence>
<dbReference type="GO" id="GO:0004550">
    <property type="term" value="F:nucleoside diphosphate kinase activity"/>
    <property type="evidence" value="ECO:0007669"/>
    <property type="project" value="UniProtKB-EC"/>
</dbReference>
<evidence type="ECO:0000259" key="17">
    <source>
        <dbReference type="SMART" id="SM00562"/>
    </source>
</evidence>
<reference evidence="18" key="1">
    <citation type="submission" date="2021-01" db="EMBL/GenBank/DDBJ databases">
        <authorList>
            <person name="Corre E."/>
            <person name="Pelletier E."/>
            <person name="Niang G."/>
            <person name="Scheremetjew M."/>
            <person name="Finn R."/>
            <person name="Kale V."/>
            <person name="Holt S."/>
            <person name="Cochrane G."/>
            <person name="Meng A."/>
            <person name="Brown T."/>
            <person name="Cohen L."/>
        </authorList>
    </citation>
    <scope>NUCLEOTIDE SEQUENCE</scope>
    <source>
        <strain evidence="18">PLY429</strain>
    </source>
</reference>
<evidence type="ECO:0000256" key="2">
    <source>
        <dbReference type="ARBA" id="ARBA00000937"/>
    </source>
</evidence>
<keyword evidence="8 14" id="KW-0418">Kinase</keyword>
<feature type="compositionally biased region" description="Acidic residues" evidence="15">
    <location>
        <begin position="179"/>
        <end position="198"/>
    </location>
</feature>
<dbReference type="SUPFAM" id="SSF54919">
    <property type="entry name" value="Nucleoside diphosphate kinase, NDK"/>
    <property type="match status" value="1"/>
</dbReference>
<sequence length="264" mass="29077">MAPSPALLLILLKLFVALAAPDKRGKTPRTLALIKPDAYEQGPSILVDMVDLGFSIVEVTELHLSSLTAGQFYEEHRQRPFFDELVQFMSSGKILAAVLQKRDAVNSWRNVIGPTDSNVARETAPDTLRAKYGTDKTRNALHGSDSEGSAIREIGFFFPHLKTKTGGIKLDEDMDDLIEEDVGPGEEGTEAEDADAEASVDSQSIDEQHEGEALGSEAAWKELTQQEVIETITKLAREKGESIDDVVRRLNEMKRDSSRGHTEL</sequence>
<dbReference type="PROSITE" id="PS00469">
    <property type="entry name" value="NDPK"/>
    <property type="match status" value="1"/>
</dbReference>
<comment type="similarity">
    <text evidence="3 12 13">Belongs to the NDK family.</text>
</comment>
<dbReference type="InterPro" id="IPR034907">
    <property type="entry name" value="NDK-like_dom"/>
</dbReference>
<dbReference type="GO" id="GO:0006228">
    <property type="term" value="P:UTP biosynthetic process"/>
    <property type="evidence" value="ECO:0007669"/>
    <property type="project" value="InterPro"/>
</dbReference>
<evidence type="ECO:0000256" key="7">
    <source>
        <dbReference type="ARBA" id="ARBA00022741"/>
    </source>
</evidence>
<dbReference type="EMBL" id="HBGG01042179">
    <property type="protein sequence ID" value="CAD9227380.1"/>
    <property type="molecule type" value="Transcribed_RNA"/>
</dbReference>
<evidence type="ECO:0000256" key="13">
    <source>
        <dbReference type="RuleBase" id="RU004011"/>
    </source>
</evidence>
<feature type="binding site" evidence="12">
    <location>
        <position position="35"/>
    </location>
    <ligand>
        <name>ATP</name>
        <dbReference type="ChEBI" id="CHEBI:30616"/>
    </ligand>
</feature>
<dbReference type="GO" id="GO:0006183">
    <property type="term" value="P:GTP biosynthetic process"/>
    <property type="evidence" value="ECO:0007669"/>
    <property type="project" value="InterPro"/>
</dbReference>
<gene>
    <name evidence="18" type="ORF">TCHU04912_LOCUS21787</name>
    <name evidence="19" type="ORF">TCHU04912_LOCUS21788</name>
</gene>
<evidence type="ECO:0000256" key="9">
    <source>
        <dbReference type="ARBA" id="ARBA00022840"/>
    </source>
</evidence>
<keyword evidence="10" id="KW-0460">Magnesium</keyword>
<keyword evidence="9 14" id="KW-0067">ATP-binding</keyword>
<evidence type="ECO:0000313" key="18">
    <source>
        <dbReference type="EMBL" id="CAD9227380.1"/>
    </source>
</evidence>
<dbReference type="GO" id="GO:0006241">
    <property type="term" value="P:CTP biosynthetic process"/>
    <property type="evidence" value="ECO:0007669"/>
    <property type="project" value="InterPro"/>
</dbReference>
<evidence type="ECO:0000256" key="16">
    <source>
        <dbReference type="SAM" id="SignalP"/>
    </source>
</evidence>
<feature type="domain" description="Nucleoside diphosphate kinase-like" evidence="17">
    <location>
        <begin position="27"/>
        <end position="165"/>
    </location>
</feature>
<feature type="region of interest" description="Disordered" evidence="15">
    <location>
        <begin position="179"/>
        <end position="219"/>
    </location>
</feature>
<dbReference type="SMART" id="SM00562">
    <property type="entry name" value="NDK"/>
    <property type="match status" value="1"/>
</dbReference>
<evidence type="ECO:0000256" key="11">
    <source>
        <dbReference type="ARBA" id="ARBA00023080"/>
    </source>
</evidence>
<evidence type="ECO:0000256" key="4">
    <source>
        <dbReference type="ARBA" id="ARBA00022490"/>
    </source>
</evidence>
<dbReference type="GO" id="GO:0005524">
    <property type="term" value="F:ATP binding"/>
    <property type="evidence" value="ECO:0007669"/>
    <property type="project" value="UniProtKB-KW"/>
</dbReference>
<feature type="binding site" evidence="12">
    <location>
        <position position="109"/>
    </location>
    <ligand>
        <name>ATP</name>
        <dbReference type="ChEBI" id="CHEBI:30616"/>
    </ligand>
</feature>
<evidence type="ECO:0000313" key="19">
    <source>
        <dbReference type="EMBL" id="CAD9227382.1"/>
    </source>
</evidence>
<dbReference type="PRINTS" id="PR01243">
    <property type="entry name" value="NUCDPKINASE"/>
</dbReference>
<evidence type="ECO:0000256" key="1">
    <source>
        <dbReference type="ARBA" id="ARBA00000082"/>
    </source>
</evidence>
<keyword evidence="4" id="KW-0963">Cytoplasm</keyword>
<organism evidence="18">
    <name type="scientific">Tetraselmis chuii</name>
    <dbReference type="NCBI Taxonomy" id="63592"/>
    <lineage>
        <taxon>Eukaryota</taxon>
        <taxon>Viridiplantae</taxon>
        <taxon>Chlorophyta</taxon>
        <taxon>core chlorophytes</taxon>
        <taxon>Chlorodendrophyceae</taxon>
        <taxon>Chlorodendrales</taxon>
        <taxon>Chlorodendraceae</taxon>
        <taxon>Tetraselmis</taxon>
    </lineage>
</organism>
<proteinExistence type="inferred from homology"/>
<feature type="signal peptide" evidence="16">
    <location>
        <begin position="1"/>
        <end position="19"/>
    </location>
</feature>
<dbReference type="InterPro" id="IPR001564">
    <property type="entry name" value="Nucleoside_diP_kinase"/>
</dbReference>
<keyword evidence="11" id="KW-0546">Nucleotide metabolism</keyword>
<keyword evidence="6" id="KW-0479">Metal-binding</keyword>